<proteinExistence type="predicted"/>
<comment type="subcellular location">
    <subcellularLocation>
        <location evidence="1">Periplasm</location>
    </subcellularLocation>
</comment>
<dbReference type="STRING" id="1592317.DPF_1299"/>
<sequence length="322" mass="34863">MADKIKFGFLLTGGCAGCEMAMVDLSENLLGALEHIEVVFWAPTVADVKYKDLEAMEDNSIDLAFVDGMVRLSEHEHMVKVLRAKSKVLVAFGACAALGGIPGMANVHPTGELFQQAYKDTFSTENPEDVYPQPEYLLDGKYNLTLPAFQDKVRTIQDLVDVDYFVGGCPPHHEFVAKAVELIISGNLPPKGSWLTSGKAVCDVCKRNPANENMERVPVEHVKRTVDGHPEEKGCLLQHGYLCLGPITQGDCGASCLNVNMPCRGCGGPIPGITDYGAKAVSAIGSILGSQEAVDELMEKFPTLSKLVYRYSLPASRLKSKA</sequence>
<dbReference type="InterPro" id="IPR037024">
    <property type="entry name" value="NiFe_Hase_small_N_sf"/>
</dbReference>
<dbReference type="Pfam" id="PF01058">
    <property type="entry name" value="Oxidored_q6"/>
    <property type="match status" value="1"/>
</dbReference>
<dbReference type="Gene3D" id="3.40.50.700">
    <property type="entry name" value="NADH:ubiquinone oxidoreductase-like, 20kDa subunit"/>
    <property type="match status" value="1"/>
</dbReference>
<dbReference type="Proteomes" id="UP000095200">
    <property type="component" value="Unassembled WGS sequence"/>
</dbReference>
<name>A0A194AHN0_9BACT</name>
<dbReference type="RefSeq" id="WP_069858220.1">
    <property type="nucleotide sequence ID" value="NZ_BDFE01000015.1"/>
</dbReference>
<gene>
    <name evidence="5" type="ORF">DPF_1299</name>
</gene>
<dbReference type="InterPro" id="IPR006137">
    <property type="entry name" value="NADH_UbQ_OxRdtase-like_20kDa"/>
</dbReference>
<feature type="domain" description="NADH:ubiquinone oxidoreductase-like 20kDa subunit" evidence="4">
    <location>
        <begin position="15"/>
        <end position="180"/>
    </location>
</feature>
<evidence type="ECO:0000256" key="2">
    <source>
        <dbReference type="ARBA" id="ARBA00022764"/>
    </source>
</evidence>
<evidence type="ECO:0000313" key="6">
    <source>
        <dbReference type="Proteomes" id="UP000095200"/>
    </source>
</evidence>
<comment type="caution">
    <text evidence="5">The sequence shown here is derived from an EMBL/GenBank/DDBJ whole genome shotgun (WGS) entry which is preliminary data.</text>
</comment>
<evidence type="ECO:0000256" key="1">
    <source>
        <dbReference type="ARBA" id="ARBA00004418"/>
    </source>
</evidence>
<dbReference type="AlphaFoldDB" id="A0A194AHN0"/>
<dbReference type="GO" id="GO:0016491">
    <property type="term" value="F:oxidoreductase activity"/>
    <property type="evidence" value="ECO:0007669"/>
    <property type="project" value="UniProtKB-KW"/>
</dbReference>
<dbReference type="OrthoDB" id="9787729at2"/>
<dbReference type="GO" id="GO:0051536">
    <property type="term" value="F:iron-sulfur cluster binding"/>
    <property type="evidence" value="ECO:0007669"/>
    <property type="project" value="InterPro"/>
</dbReference>
<dbReference type="GO" id="GO:0042597">
    <property type="term" value="C:periplasmic space"/>
    <property type="evidence" value="ECO:0007669"/>
    <property type="project" value="UniProtKB-SubCell"/>
</dbReference>
<keyword evidence="6" id="KW-1185">Reference proteome</keyword>
<dbReference type="SUPFAM" id="SSF56770">
    <property type="entry name" value="HydA/Nqo6-like"/>
    <property type="match status" value="1"/>
</dbReference>
<protein>
    <submittedName>
        <fullName evidence="5">F420-nonreducing hydrogenase</fullName>
    </submittedName>
</protein>
<evidence type="ECO:0000313" key="5">
    <source>
        <dbReference type="EMBL" id="GAU08586.1"/>
    </source>
</evidence>
<organism evidence="5 6">
    <name type="scientific">Desulfoplanes formicivorans</name>
    <dbReference type="NCBI Taxonomy" id="1592317"/>
    <lineage>
        <taxon>Bacteria</taxon>
        <taxon>Pseudomonadati</taxon>
        <taxon>Thermodesulfobacteriota</taxon>
        <taxon>Desulfovibrionia</taxon>
        <taxon>Desulfovibrionales</taxon>
        <taxon>Desulfoplanaceae</taxon>
        <taxon>Desulfoplanes</taxon>
    </lineage>
</organism>
<evidence type="ECO:0000259" key="4">
    <source>
        <dbReference type="Pfam" id="PF01058"/>
    </source>
</evidence>
<accession>A0A194AHN0</accession>
<dbReference type="PANTHER" id="PTHR42845">
    <property type="entry name" value="COENZYME F420-REDUCING HYDROGENASE, GAMMA SUBUNIT"/>
    <property type="match status" value="1"/>
</dbReference>
<evidence type="ECO:0000256" key="3">
    <source>
        <dbReference type="ARBA" id="ARBA00023002"/>
    </source>
</evidence>
<dbReference type="EMBL" id="BDFE01000015">
    <property type="protein sequence ID" value="GAU08586.1"/>
    <property type="molecule type" value="Genomic_DNA"/>
</dbReference>
<dbReference type="PANTHER" id="PTHR42845:SF2">
    <property type="entry name" value="F420-NON-REDUCING HYDROGENASE VHU SUBUNIT G"/>
    <property type="match status" value="1"/>
</dbReference>
<keyword evidence="2" id="KW-0574">Periplasm</keyword>
<keyword evidence="3" id="KW-0560">Oxidoreductase</keyword>
<dbReference type="InterPro" id="IPR051349">
    <property type="entry name" value="Hydrogenase_assoc-protein"/>
</dbReference>
<reference evidence="6" key="1">
    <citation type="submission" date="2016-06" db="EMBL/GenBank/DDBJ databases">
        <title>Draft genome sequence of Desulfoplanes formicivorans strain Pf12B.</title>
        <authorList>
            <person name="Watanabe M."/>
            <person name="Kojima H."/>
            <person name="Fukui M."/>
        </authorList>
    </citation>
    <scope>NUCLEOTIDE SEQUENCE [LARGE SCALE GENOMIC DNA]</scope>
    <source>
        <strain evidence="6">Pf12B</strain>
    </source>
</reference>